<feature type="region of interest" description="Disordered" evidence="1">
    <location>
        <begin position="212"/>
        <end position="243"/>
    </location>
</feature>
<organism evidence="3 4">
    <name type="scientific">Dermatophagoides pteronyssinus</name>
    <name type="common">European house dust mite</name>
    <dbReference type="NCBI Taxonomy" id="6956"/>
    <lineage>
        <taxon>Eukaryota</taxon>
        <taxon>Metazoa</taxon>
        <taxon>Ecdysozoa</taxon>
        <taxon>Arthropoda</taxon>
        <taxon>Chelicerata</taxon>
        <taxon>Arachnida</taxon>
        <taxon>Acari</taxon>
        <taxon>Acariformes</taxon>
        <taxon>Sarcoptiformes</taxon>
        <taxon>Astigmata</taxon>
        <taxon>Psoroptidia</taxon>
        <taxon>Analgoidea</taxon>
        <taxon>Pyroglyphidae</taxon>
        <taxon>Dermatophagoidinae</taxon>
        <taxon>Dermatophagoides</taxon>
    </lineage>
</organism>
<evidence type="ECO:0000313" key="3">
    <source>
        <dbReference type="EMBL" id="KAH9418143.1"/>
    </source>
</evidence>
<feature type="non-terminal residue" evidence="3">
    <location>
        <position position="268"/>
    </location>
</feature>
<dbReference type="Proteomes" id="UP000887458">
    <property type="component" value="Unassembled WGS sequence"/>
</dbReference>
<keyword evidence="4" id="KW-1185">Reference proteome</keyword>
<dbReference type="PROSITE" id="PS50106">
    <property type="entry name" value="PDZ"/>
    <property type="match status" value="1"/>
</dbReference>
<feature type="compositionally biased region" description="Polar residues" evidence="1">
    <location>
        <begin position="219"/>
        <end position="243"/>
    </location>
</feature>
<comment type="caution">
    <text evidence="3">The sequence shown here is derived from an EMBL/GenBank/DDBJ whole genome shotgun (WGS) entry which is preliminary data.</text>
</comment>
<evidence type="ECO:0000313" key="4">
    <source>
        <dbReference type="Proteomes" id="UP000887458"/>
    </source>
</evidence>
<sequence>MQQQQQQQQSSILPQKSSLKKSSQFDGGYDGSSTPMMMNHHHHHAHYQQQHQHNHPQYYGPYRIPHQQHNHQVIPSMMCMLQQQQQQKSLPNGINTAMKKYNQQQQQQQSIISSTQSIVSGKNRLSGLLLNRSCSKHVEVLNFLLKGGPPWGFRIKQRNGNVFISKVNCGGRGHKGGLRVHDEIMAVNNFELDNHPLTLIRQPGSSTAATAAATTTASNMEQTGSICSSSIGQRTPTNNPSATDDNIITVPLIIITPVTNRSKMIQQN</sequence>
<reference evidence="3 4" key="1">
    <citation type="journal article" date="2018" name="J. Allergy Clin. Immunol.">
        <title>High-quality assembly of Dermatophagoides pteronyssinus genome and transcriptome reveals a wide range of novel allergens.</title>
        <authorList>
            <person name="Liu X.Y."/>
            <person name="Yang K.Y."/>
            <person name="Wang M.Q."/>
            <person name="Kwok J.S."/>
            <person name="Zeng X."/>
            <person name="Yang Z."/>
            <person name="Xiao X.J."/>
            <person name="Lau C.P."/>
            <person name="Li Y."/>
            <person name="Huang Z.M."/>
            <person name="Ba J.G."/>
            <person name="Yim A.K."/>
            <person name="Ouyang C.Y."/>
            <person name="Ngai S.M."/>
            <person name="Chan T.F."/>
            <person name="Leung E.L."/>
            <person name="Liu L."/>
            <person name="Liu Z.G."/>
            <person name="Tsui S.K."/>
        </authorList>
    </citation>
    <scope>NUCLEOTIDE SEQUENCE [LARGE SCALE GENOMIC DNA]</scope>
    <source>
        <strain evidence="3">Derp</strain>
    </source>
</reference>
<feature type="compositionally biased region" description="Low complexity" evidence="1">
    <location>
        <begin position="47"/>
        <end position="59"/>
    </location>
</feature>
<dbReference type="SUPFAM" id="SSF50156">
    <property type="entry name" value="PDZ domain-like"/>
    <property type="match status" value="1"/>
</dbReference>
<dbReference type="InterPro" id="IPR036034">
    <property type="entry name" value="PDZ_sf"/>
</dbReference>
<feature type="domain" description="PDZ" evidence="2">
    <location>
        <begin position="148"/>
        <end position="194"/>
    </location>
</feature>
<evidence type="ECO:0000256" key="1">
    <source>
        <dbReference type="SAM" id="MobiDB-lite"/>
    </source>
</evidence>
<gene>
    <name evidence="3" type="ORF">DERP_010695</name>
</gene>
<dbReference type="EMBL" id="NJHN03000065">
    <property type="protein sequence ID" value="KAH9418143.1"/>
    <property type="molecule type" value="Genomic_DNA"/>
</dbReference>
<reference evidence="3 4" key="2">
    <citation type="journal article" date="2022" name="Mol. Biol. Evol.">
        <title>Comparative Genomics Reveals Insights into the Divergent Evolution of Astigmatic Mites and Household Pest Adaptations.</title>
        <authorList>
            <person name="Xiong Q."/>
            <person name="Wan A.T."/>
            <person name="Liu X."/>
            <person name="Fung C.S."/>
            <person name="Xiao X."/>
            <person name="Malainual N."/>
            <person name="Hou J."/>
            <person name="Wang L."/>
            <person name="Wang M."/>
            <person name="Yang K.Y."/>
            <person name="Cui Y."/>
            <person name="Leung E.L."/>
            <person name="Nong W."/>
            <person name="Shin S.K."/>
            <person name="Au S.W."/>
            <person name="Jeong K.Y."/>
            <person name="Chew F.T."/>
            <person name="Hui J.H."/>
            <person name="Leung T.F."/>
            <person name="Tungtrongchitr A."/>
            <person name="Zhong N."/>
            <person name="Liu Z."/>
            <person name="Tsui S.K."/>
        </authorList>
    </citation>
    <scope>NUCLEOTIDE SEQUENCE [LARGE SCALE GENOMIC DNA]</scope>
    <source>
        <strain evidence="3">Derp</strain>
    </source>
</reference>
<protein>
    <recommendedName>
        <fullName evidence="2">PDZ domain-containing protein</fullName>
    </recommendedName>
</protein>
<proteinExistence type="predicted"/>
<feature type="compositionally biased region" description="Low complexity" evidence="1">
    <location>
        <begin position="1"/>
        <end position="24"/>
    </location>
</feature>
<dbReference type="InterPro" id="IPR001478">
    <property type="entry name" value="PDZ"/>
</dbReference>
<feature type="region of interest" description="Disordered" evidence="1">
    <location>
        <begin position="1"/>
        <end position="63"/>
    </location>
</feature>
<evidence type="ECO:0000259" key="2">
    <source>
        <dbReference type="PROSITE" id="PS50106"/>
    </source>
</evidence>
<accession>A0ABQ8J6H3</accession>
<dbReference type="Pfam" id="PF00595">
    <property type="entry name" value="PDZ"/>
    <property type="match status" value="1"/>
</dbReference>
<dbReference type="Gene3D" id="2.30.42.10">
    <property type="match status" value="1"/>
</dbReference>
<name>A0ABQ8J6H3_DERPT</name>